<evidence type="ECO:0000313" key="3">
    <source>
        <dbReference type="Proteomes" id="UP000428260"/>
    </source>
</evidence>
<keyword evidence="1" id="KW-0812">Transmembrane</keyword>
<keyword evidence="1" id="KW-1133">Transmembrane helix</keyword>
<feature type="transmembrane region" description="Helical" evidence="1">
    <location>
        <begin position="14"/>
        <end position="35"/>
    </location>
</feature>
<organism evidence="2 3">
    <name type="scientific">Maribellus comscasis</name>
    <dbReference type="NCBI Taxonomy" id="2681766"/>
    <lineage>
        <taxon>Bacteria</taxon>
        <taxon>Pseudomonadati</taxon>
        <taxon>Bacteroidota</taxon>
        <taxon>Bacteroidia</taxon>
        <taxon>Marinilabiliales</taxon>
        <taxon>Prolixibacteraceae</taxon>
        <taxon>Maribellus</taxon>
    </lineage>
</organism>
<proteinExistence type="predicted"/>
<dbReference type="Proteomes" id="UP000428260">
    <property type="component" value="Chromosome"/>
</dbReference>
<dbReference type="AlphaFoldDB" id="A0A6I6JUR8"/>
<dbReference type="KEGG" id="mcos:GM418_25360"/>
<dbReference type="Pfam" id="PF19578">
    <property type="entry name" value="DUF6090"/>
    <property type="match status" value="1"/>
</dbReference>
<evidence type="ECO:0000313" key="2">
    <source>
        <dbReference type="EMBL" id="QGY46865.1"/>
    </source>
</evidence>
<keyword evidence="3" id="KW-1185">Reference proteome</keyword>
<name>A0A6I6JUR8_9BACT</name>
<evidence type="ECO:0000256" key="1">
    <source>
        <dbReference type="SAM" id="Phobius"/>
    </source>
</evidence>
<sequence>MRYKFATEKRAAKYLRYAVGEILLVVIGILIALQVNNWNEQRKIQQDIDNTKRALEEELENNISSITNLLMSGYELSDLLKEFRENRTLKDVKYGQGSFYDKFGIFDTYVRELEVENLDALIAHEKSLSHYDKALLPIARNVRRTIAMRKVWETKATELSLDRFREFADELPWYYDTDSISNSKRDYYIQNNPNFRNKAIHYLNFQLNENVFYASGVRSGSLILLWKLQQKKSTNDGFSTFLLEKGLVPFKKINCDSLTQMKPEFIGFRNVFIIHNPSSHDVILNKFDGQNNINRKLKLNANSERMLFMDENEYIQLGDSCQTVFSPVRNGFLLLDNY</sequence>
<dbReference type="InterPro" id="IPR045749">
    <property type="entry name" value="DUF6090"/>
</dbReference>
<accession>A0A6I6JUR8</accession>
<dbReference type="RefSeq" id="WP_158870182.1">
    <property type="nucleotide sequence ID" value="NZ_CP046401.1"/>
</dbReference>
<gene>
    <name evidence="2" type="ORF">GM418_25360</name>
</gene>
<reference evidence="2 3" key="1">
    <citation type="submission" date="2019-11" db="EMBL/GenBank/DDBJ databases">
        <authorList>
            <person name="Zheng R.K."/>
            <person name="Sun C.M."/>
        </authorList>
    </citation>
    <scope>NUCLEOTIDE SEQUENCE [LARGE SCALE GENOMIC DNA]</scope>
    <source>
        <strain evidence="2 3">WC007</strain>
    </source>
</reference>
<dbReference type="EMBL" id="CP046401">
    <property type="protein sequence ID" value="QGY46865.1"/>
    <property type="molecule type" value="Genomic_DNA"/>
</dbReference>
<protein>
    <submittedName>
        <fullName evidence="2">Uncharacterized protein</fullName>
    </submittedName>
</protein>
<keyword evidence="1" id="KW-0472">Membrane</keyword>